<accession>A0ABM9IJR0</accession>
<reference evidence="1 2" key="1">
    <citation type="submission" date="2023-07" db="EMBL/GenBank/DDBJ databases">
        <authorList>
            <person name="Peeters C."/>
        </authorList>
    </citation>
    <scope>NUCLEOTIDE SEQUENCE [LARGE SCALE GENOMIC DNA]</scope>
    <source>
        <strain evidence="1 2">R-38712</strain>
    </source>
</reference>
<dbReference type="EMBL" id="CATWFT010000002">
    <property type="protein sequence ID" value="CAJ0722687.1"/>
    <property type="molecule type" value="Genomic_DNA"/>
</dbReference>
<keyword evidence="2" id="KW-1185">Reference proteome</keyword>
<protein>
    <recommendedName>
        <fullName evidence="3">Transcriptional regulator</fullName>
    </recommendedName>
</protein>
<name>A0ABM9IJR0_RALPI</name>
<evidence type="ECO:0008006" key="3">
    <source>
        <dbReference type="Google" id="ProtNLM"/>
    </source>
</evidence>
<comment type="caution">
    <text evidence="1">The sequence shown here is derived from an EMBL/GenBank/DDBJ whole genome shotgun (WGS) entry which is preliminary data.</text>
</comment>
<dbReference type="Proteomes" id="UP001189303">
    <property type="component" value="Unassembled WGS sequence"/>
</dbReference>
<dbReference type="RefSeq" id="WP_012762511.1">
    <property type="nucleotide sequence ID" value="NZ_CATWFT010000002.1"/>
</dbReference>
<organism evidence="1 2">
    <name type="scientific">Ralstonia pickettii</name>
    <name type="common">Burkholderia pickettii</name>
    <dbReference type="NCBI Taxonomy" id="329"/>
    <lineage>
        <taxon>Bacteria</taxon>
        <taxon>Pseudomonadati</taxon>
        <taxon>Pseudomonadota</taxon>
        <taxon>Betaproteobacteria</taxon>
        <taxon>Burkholderiales</taxon>
        <taxon>Burkholderiaceae</taxon>
        <taxon>Ralstonia</taxon>
    </lineage>
</organism>
<gene>
    <name evidence="1" type="ORF">R38712_01226</name>
</gene>
<evidence type="ECO:0000313" key="1">
    <source>
        <dbReference type="EMBL" id="CAJ0722687.1"/>
    </source>
</evidence>
<sequence>MSVKDAIEFIKQRGGFNSYRALADAAGVNLRRIDNAVARGSALTASEEAKLGRAAGMNPVAAIALLEQAYDPATANLWKVFRKLLSAAKPRNRLAA</sequence>
<evidence type="ECO:0000313" key="2">
    <source>
        <dbReference type="Proteomes" id="UP001189303"/>
    </source>
</evidence>
<proteinExistence type="predicted"/>